<dbReference type="EMBL" id="UZAD01002289">
    <property type="protein sequence ID" value="VDN85703.1"/>
    <property type="molecule type" value="Genomic_DNA"/>
</dbReference>
<dbReference type="AlphaFoldDB" id="A0A0N4T8L6"/>
<accession>A0A0N4T8L6</accession>
<name>A0A0N4T8L6_BRUPA</name>
<evidence type="ECO:0000313" key="3">
    <source>
        <dbReference type="WBParaSite" id="BPAG_0000455301-mRNA-1"/>
    </source>
</evidence>
<proteinExistence type="predicted"/>
<protein>
    <submittedName>
        <fullName evidence="3">Methyltranfer_dom domain-containing protein</fullName>
    </submittedName>
</protein>
<gene>
    <name evidence="1" type="ORF">BPAG_LOCUS4517</name>
</gene>
<sequence length="107" mass="11818">MNQLFVPSLSVSVLRSDSQFRMDKALATTCDNIETISSSTQLKRECDLQTNIIEKIKGIKSGGEVIVTSTCCGLADTRTPPLQAMLQEGRWSVEIHIVGLFHHPVNM</sequence>
<dbReference type="Proteomes" id="UP000278627">
    <property type="component" value="Unassembled WGS sequence"/>
</dbReference>
<dbReference type="WBParaSite" id="BPAG_0000455301-mRNA-1">
    <property type="protein sequence ID" value="BPAG_0000455301-mRNA-1"/>
    <property type="gene ID" value="BPAG_0000455301"/>
</dbReference>
<evidence type="ECO:0000313" key="2">
    <source>
        <dbReference type="Proteomes" id="UP000278627"/>
    </source>
</evidence>
<reference evidence="3" key="1">
    <citation type="submission" date="2017-02" db="UniProtKB">
        <authorList>
            <consortium name="WormBaseParasite"/>
        </authorList>
    </citation>
    <scope>IDENTIFICATION</scope>
</reference>
<keyword evidence="2" id="KW-1185">Reference proteome</keyword>
<reference evidence="1 2" key="2">
    <citation type="submission" date="2018-11" db="EMBL/GenBank/DDBJ databases">
        <authorList>
            <consortium name="Pathogen Informatics"/>
        </authorList>
    </citation>
    <scope>NUCLEOTIDE SEQUENCE [LARGE SCALE GENOMIC DNA]</scope>
</reference>
<organism evidence="3">
    <name type="scientific">Brugia pahangi</name>
    <name type="common">Filarial nematode worm</name>
    <dbReference type="NCBI Taxonomy" id="6280"/>
    <lineage>
        <taxon>Eukaryota</taxon>
        <taxon>Metazoa</taxon>
        <taxon>Ecdysozoa</taxon>
        <taxon>Nematoda</taxon>
        <taxon>Chromadorea</taxon>
        <taxon>Rhabditida</taxon>
        <taxon>Spirurina</taxon>
        <taxon>Spiruromorpha</taxon>
        <taxon>Filarioidea</taxon>
        <taxon>Onchocercidae</taxon>
        <taxon>Brugia</taxon>
    </lineage>
</organism>
<evidence type="ECO:0000313" key="1">
    <source>
        <dbReference type="EMBL" id="VDN85703.1"/>
    </source>
</evidence>